<feature type="transmembrane region" description="Helical" evidence="1">
    <location>
        <begin position="7"/>
        <end position="25"/>
    </location>
</feature>
<evidence type="ECO:0000256" key="1">
    <source>
        <dbReference type="SAM" id="Phobius"/>
    </source>
</evidence>
<keyword evidence="4" id="KW-1185">Reference proteome</keyword>
<reference evidence="3 4" key="1">
    <citation type="submission" date="2023-06" db="EMBL/GenBank/DDBJ databases">
        <title>Sporosarcina sp. nov., isolated from Korean traditional fermented seafood 'Jeotgal'.</title>
        <authorList>
            <person name="Yang A.I."/>
            <person name="Shin N.-R."/>
        </authorList>
    </citation>
    <scope>NUCLEOTIDE SEQUENCE [LARGE SCALE GENOMIC DNA]</scope>
    <source>
        <strain evidence="3 4">KCTC13119</strain>
    </source>
</reference>
<name>A0ABU4GDE6_9BACL</name>
<evidence type="ECO:0000313" key="3">
    <source>
        <dbReference type="EMBL" id="MDW0114325.1"/>
    </source>
</evidence>
<dbReference type="EMBL" id="JAUBDI010000015">
    <property type="protein sequence ID" value="MDW0114325.1"/>
    <property type="molecule type" value="Genomic_DNA"/>
</dbReference>
<gene>
    <name evidence="3" type="primary">yycI</name>
    <name evidence="3" type="ORF">QT711_14095</name>
</gene>
<dbReference type="Pfam" id="PF09648">
    <property type="entry name" value="YycI"/>
    <property type="match status" value="1"/>
</dbReference>
<dbReference type="RefSeq" id="WP_317945276.1">
    <property type="nucleotide sequence ID" value="NZ_JAUBDI010000015.1"/>
</dbReference>
<dbReference type="Proteomes" id="UP001282284">
    <property type="component" value="Unassembled WGS sequence"/>
</dbReference>
<dbReference type="InterPro" id="IPR018604">
    <property type="entry name" value="YycI-like"/>
</dbReference>
<dbReference type="Gene3D" id="2.40.128.690">
    <property type="entry name" value="YycH protein, domain 3-like"/>
    <property type="match status" value="1"/>
</dbReference>
<organism evidence="3 4">
    <name type="scientific">Sporosarcina saromensis</name>
    <dbReference type="NCBI Taxonomy" id="359365"/>
    <lineage>
        <taxon>Bacteria</taxon>
        <taxon>Bacillati</taxon>
        <taxon>Bacillota</taxon>
        <taxon>Bacilli</taxon>
        <taxon>Bacillales</taxon>
        <taxon>Caryophanaceae</taxon>
        <taxon>Sporosarcina</taxon>
    </lineage>
</organism>
<keyword evidence="1" id="KW-1133">Transmembrane helix</keyword>
<sequence length="281" mass="32620">MDWNKTKTIFIIVFSILNIFLYSLYVQQLTDAQNVQVISKTSIEEVMKQENITYNLPQVNKNDYSSVTATIKKFTKEELETLVSQSIVIENNTHIESDMNTAIAIQNDKGDFDFNEFMMKYVWHGNEYTLWEVNQEEQQATFFQMVNGEPIFYSPNAMVVVHWNDDYEVTHYEQRMLEKFSTESKKRDLMTQDEAVGSLATRGYLKQDSKVLSVTPGYSSLVPLTEIQVFAPTWNIRVELKDGSIEEHFINAIEGKVIDFQLEKVDEPQLDVDVDVDVDEE</sequence>
<accession>A0ABU4GDE6</accession>
<evidence type="ECO:0000259" key="2">
    <source>
        <dbReference type="Pfam" id="PF09648"/>
    </source>
</evidence>
<comment type="caution">
    <text evidence="3">The sequence shown here is derived from an EMBL/GenBank/DDBJ whole genome shotgun (WGS) entry which is preliminary data.</text>
</comment>
<keyword evidence="1" id="KW-0472">Membrane</keyword>
<protein>
    <submittedName>
        <fullName evidence="3">Two-component system regulatory protein YycI</fullName>
    </submittedName>
</protein>
<keyword evidence="1" id="KW-0812">Transmembrane</keyword>
<feature type="domain" description="Regulatory protein YycH-like" evidence="2">
    <location>
        <begin position="34"/>
        <end position="253"/>
    </location>
</feature>
<evidence type="ECO:0000313" key="4">
    <source>
        <dbReference type="Proteomes" id="UP001282284"/>
    </source>
</evidence>
<proteinExistence type="predicted"/>